<dbReference type="GO" id="GO:0061630">
    <property type="term" value="F:ubiquitin protein ligase activity"/>
    <property type="evidence" value="ECO:0007669"/>
    <property type="project" value="UniProtKB-UniRule"/>
</dbReference>
<dbReference type="Pfam" id="PF16134">
    <property type="entry name" value="THOC2_N"/>
    <property type="match status" value="1"/>
</dbReference>
<dbReference type="Proteomes" id="UP000030687">
    <property type="component" value="Unassembled WGS sequence"/>
</dbReference>
<keyword evidence="2" id="KW-0808">Transferase</keyword>
<keyword evidence="1 2" id="KW-0833">Ubl conjugation pathway</keyword>
<evidence type="ECO:0000259" key="4">
    <source>
        <dbReference type="Pfam" id="PF25598"/>
    </source>
</evidence>
<comment type="pathway">
    <text evidence="2">Protein modification; protein ubiquitination.</text>
</comment>
<dbReference type="eggNOG" id="KOG1874">
    <property type="taxonomic scope" value="Eukaryota"/>
</dbReference>
<dbReference type="InterPro" id="IPR045185">
    <property type="entry name" value="PUB22/23/24-like"/>
</dbReference>
<dbReference type="EC" id="2.3.2.27" evidence="2"/>
<evidence type="ECO:0000259" key="3">
    <source>
        <dbReference type="Pfam" id="PF16134"/>
    </source>
</evidence>
<proteinExistence type="predicted"/>
<name>V4W5L5_CITCL</name>
<dbReference type="InterPro" id="IPR032302">
    <property type="entry name" value="THOC2_N"/>
</dbReference>
<evidence type="ECO:0000313" key="5">
    <source>
        <dbReference type="EMBL" id="ESR61359.1"/>
    </source>
</evidence>
<dbReference type="OMA" id="NARCPVT"/>
<dbReference type="PANTHER" id="PTHR22849:SF139">
    <property type="entry name" value="U-BOX DOMAIN-CONTAINING PROTEIN"/>
    <property type="match status" value="1"/>
</dbReference>
<dbReference type="InterPro" id="IPR016024">
    <property type="entry name" value="ARM-type_fold"/>
</dbReference>
<evidence type="ECO:0000313" key="6">
    <source>
        <dbReference type="Proteomes" id="UP000030687"/>
    </source>
</evidence>
<dbReference type="Pfam" id="PF25598">
    <property type="entry name" value="ARM_PUB"/>
    <property type="match status" value="1"/>
</dbReference>
<feature type="domain" description="THO complex subunit 2 N-terminal" evidence="3">
    <location>
        <begin position="54"/>
        <end position="123"/>
    </location>
</feature>
<evidence type="ECO:0000256" key="2">
    <source>
        <dbReference type="RuleBase" id="RU369093"/>
    </source>
</evidence>
<organism evidence="5 6">
    <name type="scientific">Citrus clementina</name>
    <name type="common">Clementine</name>
    <name type="synonym">Citrus deliciosa x Citrus sinensis</name>
    <dbReference type="NCBI Taxonomy" id="85681"/>
    <lineage>
        <taxon>Eukaryota</taxon>
        <taxon>Viridiplantae</taxon>
        <taxon>Streptophyta</taxon>
        <taxon>Embryophyta</taxon>
        <taxon>Tracheophyta</taxon>
        <taxon>Spermatophyta</taxon>
        <taxon>Magnoliopsida</taxon>
        <taxon>eudicotyledons</taxon>
        <taxon>Gunneridae</taxon>
        <taxon>Pentapetalae</taxon>
        <taxon>rosids</taxon>
        <taxon>malvids</taxon>
        <taxon>Sapindales</taxon>
        <taxon>Rutaceae</taxon>
        <taxon>Aurantioideae</taxon>
        <taxon>Citrus</taxon>
    </lineage>
</organism>
<comment type="function">
    <text evidence="2">Functions as an E3 ubiquitin ligase.</text>
</comment>
<dbReference type="InterPro" id="IPR011989">
    <property type="entry name" value="ARM-like"/>
</dbReference>
<dbReference type="GO" id="GO:0016567">
    <property type="term" value="P:protein ubiquitination"/>
    <property type="evidence" value="ECO:0007669"/>
    <property type="project" value="UniProtKB-UniRule"/>
</dbReference>
<accession>V4W5L5</accession>
<dbReference type="InParanoid" id="V4W5L5"/>
<reference evidence="5 6" key="1">
    <citation type="submission" date="2013-10" db="EMBL/GenBank/DDBJ databases">
        <authorList>
            <consortium name="International Citrus Genome Consortium"/>
            <person name="Jenkins J."/>
            <person name="Schmutz J."/>
            <person name="Prochnik S."/>
            <person name="Rokhsar D."/>
            <person name="Gmitter F."/>
            <person name="Ollitrault P."/>
            <person name="Machado M."/>
            <person name="Talon M."/>
            <person name="Wincker P."/>
            <person name="Jaillon O."/>
            <person name="Morgante M."/>
        </authorList>
    </citation>
    <scope>NUCLEOTIDE SEQUENCE</scope>
    <source>
        <strain evidence="6">cv. Clemenules</strain>
    </source>
</reference>
<feature type="domain" description="U-box" evidence="4">
    <location>
        <begin position="131"/>
        <end position="444"/>
    </location>
</feature>
<dbReference type="PANTHER" id="PTHR22849">
    <property type="entry name" value="WDSAM1 PROTEIN"/>
    <property type="match status" value="1"/>
</dbReference>
<keyword evidence="6" id="KW-1185">Reference proteome</keyword>
<gene>
    <name evidence="5" type="ORF">CICLE_v10015223mg</name>
</gene>
<dbReference type="InterPro" id="IPR058678">
    <property type="entry name" value="ARM_PUB"/>
</dbReference>
<comment type="catalytic activity">
    <reaction evidence="2">
        <text>S-ubiquitinyl-[E2 ubiquitin-conjugating enzyme]-L-cysteine + [acceptor protein]-L-lysine = [E2 ubiquitin-conjugating enzyme]-L-cysteine + N(6)-ubiquitinyl-[acceptor protein]-L-lysine.</text>
        <dbReference type="EC" id="2.3.2.27"/>
    </reaction>
</comment>
<dbReference type="Gene3D" id="1.25.10.10">
    <property type="entry name" value="Leucine-rich Repeat Variant"/>
    <property type="match status" value="1"/>
</dbReference>
<protein>
    <recommendedName>
        <fullName evidence="2">U-box domain-containing protein</fullName>
        <ecNumber evidence="2">2.3.2.27</ecNumber>
    </recommendedName>
    <alternativeName>
        <fullName evidence="2">RING-type E3 ubiquitin transferase PUB</fullName>
    </alternativeName>
</protein>
<sequence length="449" mass="50676">MIACLFVSSCSLDLSFIKKKRSVSSNFNLHLCVHVILQLTMPGKRHVRLINLAKWLVESAWVALRLFQERCEEELLWAAEMIKIKAQDLKGKEVKVNTSLLYQQTKFNLQREKSEGYAKLGIPISSVEVLEINSKITTACKSEDQTGGRDLVAEIKKWIKESERNKRCIVDYGAVSVLAAAFESFSKTCLDEHVSVLEEILSTLTLLFPLAGEALTYLGSASSMHCMVWFLKSGDLSRRRNTVLVLRELISSDHRRVNMFLEIEGAIESLYKLIKEPICPTATEALFVVVYHMITSTSVADKPIQKFVDMGLVSLLLETLVDAQRSLCEKALGVLDGLCSSDYGRGEAYNNSLIFPVIVKKILRVSDLKTEFSVSILWKLCKNEKREEKTAFVEALQVGAFQKLLLLLQVGCADKTKGQVTELLKLLNLHRARWECIDSMDFKSPKRPF</sequence>
<dbReference type="Gramene" id="ESR61359">
    <property type="protein sequence ID" value="ESR61359"/>
    <property type="gene ID" value="CICLE_v10015223mg"/>
</dbReference>
<evidence type="ECO:0000256" key="1">
    <source>
        <dbReference type="ARBA" id="ARBA00022786"/>
    </source>
</evidence>
<dbReference type="SUPFAM" id="SSF48371">
    <property type="entry name" value="ARM repeat"/>
    <property type="match status" value="1"/>
</dbReference>
<dbReference type="FunCoup" id="V4W5L5">
    <property type="interactions" value="27"/>
</dbReference>
<dbReference type="AlphaFoldDB" id="V4W5L5"/>
<dbReference type="EMBL" id="KI536312">
    <property type="protein sequence ID" value="ESR61359.1"/>
    <property type="molecule type" value="Genomic_DNA"/>
</dbReference>